<feature type="compositionally biased region" description="Low complexity" evidence="1">
    <location>
        <begin position="111"/>
        <end position="124"/>
    </location>
</feature>
<feature type="compositionally biased region" description="Basic residues" evidence="1">
    <location>
        <begin position="247"/>
        <end position="279"/>
    </location>
</feature>
<feature type="compositionally biased region" description="Low complexity" evidence="1">
    <location>
        <begin position="140"/>
        <end position="157"/>
    </location>
</feature>
<dbReference type="PANTHER" id="PTHR34684">
    <property type="entry name" value="OS08G0192200 PROTEIN"/>
    <property type="match status" value="1"/>
</dbReference>
<accession>A0A2I0AI55</accession>
<feature type="region of interest" description="Disordered" evidence="1">
    <location>
        <begin position="139"/>
        <end position="164"/>
    </location>
</feature>
<evidence type="ECO:0000313" key="3">
    <source>
        <dbReference type="Proteomes" id="UP000236161"/>
    </source>
</evidence>
<name>A0A2I0AI55_9ASPA</name>
<organism evidence="2 3">
    <name type="scientific">Apostasia shenzhenica</name>
    <dbReference type="NCBI Taxonomy" id="1088818"/>
    <lineage>
        <taxon>Eukaryota</taxon>
        <taxon>Viridiplantae</taxon>
        <taxon>Streptophyta</taxon>
        <taxon>Embryophyta</taxon>
        <taxon>Tracheophyta</taxon>
        <taxon>Spermatophyta</taxon>
        <taxon>Magnoliopsida</taxon>
        <taxon>Liliopsida</taxon>
        <taxon>Asparagales</taxon>
        <taxon>Orchidaceae</taxon>
        <taxon>Apostasioideae</taxon>
        <taxon>Apostasia</taxon>
    </lineage>
</organism>
<dbReference type="Proteomes" id="UP000236161">
    <property type="component" value="Unassembled WGS sequence"/>
</dbReference>
<dbReference type="AlphaFoldDB" id="A0A2I0AI55"/>
<keyword evidence="3" id="KW-1185">Reference proteome</keyword>
<feature type="compositionally biased region" description="Basic and acidic residues" evidence="1">
    <location>
        <begin position="100"/>
        <end position="110"/>
    </location>
</feature>
<evidence type="ECO:0000256" key="1">
    <source>
        <dbReference type="SAM" id="MobiDB-lite"/>
    </source>
</evidence>
<dbReference type="PANTHER" id="PTHR34684:SF1">
    <property type="entry name" value="OS08G0192200 PROTEIN"/>
    <property type="match status" value="1"/>
</dbReference>
<gene>
    <name evidence="2" type="ORF">AXF42_Ash003881</name>
</gene>
<sequence length="279" mass="32231">MDLDTENRLAALLMEEARRLRREADKEGVHVYLKPNVRGRPNARFLTATVLGVQQANRAAEVGELWRAREKELELDAKQRLQAKVDMTDRYKKHGFSQKGVEKKHEERSIIHSSSSYEESDSLHGSSQYRLKGYFRNSTSNCSSSKRGGESSYSSDDGGLRDDEMDDFLQSRAKRGRGSVGCRMDDPGPYLPSAYSDYDAQLSFSNLRFGDEQMRRVLGPEKPSYLKSFYSHDVEDTNITDTNICQSKKHHSKEKKLKKEKSEKRRRKEKKSRHERKNK</sequence>
<proteinExistence type="predicted"/>
<reference evidence="2 3" key="1">
    <citation type="journal article" date="2017" name="Nature">
        <title>The Apostasia genome and the evolution of orchids.</title>
        <authorList>
            <person name="Zhang G.Q."/>
            <person name="Liu K.W."/>
            <person name="Li Z."/>
            <person name="Lohaus R."/>
            <person name="Hsiao Y.Y."/>
            <person name="Niu S.C."/>
            <person name="Wang J.Y."/>
            <person name="Lin Y.C."/>
            <person name="Xu Q."/>
            <person name="Chen L.J."/>
            <person name="Yoshida K."/>
            <person name="Fujiwara S."/>
            <person name="Wang Z.W."/>
            <person name="Zhang Y.Q."/>
            <person name="Mitsuda N."/>
            <person name="Wang M."/>
            <person name="Liu G.H."/>
            <person name="Pecoraro L."/>
            <person name="Huang H.X."/>
            <person name="Xiao X.J."/>
            <person name="Lin M."/>
            <person name="Wu X.Y."/>
            <person name="Wu W.L."/>
            <person name="Chen Y.Y."/>
            <person name="Chang S.B."/>
            <person name="Sakamoto S."/>
            <person name="Ohme-Takagi M."/>
            <person name="Yagi M."/>
            <person name="Zeng S.J."/>
            <person name="Shen C.Y."/>
            <person name="Yeh C.M."/>
            <person name="Luo Y.B."/>
            <person name="Tsai W.C."/>
            <person name="Van de Peer Y."/>
            <person name="Liu Z.J."/>
        </authorList>
    </citation>
    <scope>NUCLEOTIDE SEQUENCE [LARGE SCALE GENOMIC DNA]</scope>
    <source>
        <strain evidence="3">cv. Shenzhen</strain>
        <tissue evidence="2">Stem</tissue>
    </source>
</reference>
<evidence type="ECO:0000313" key="2">
    <source>
        <dbReference type="EMBL" id="PKA55244.1"/>
    </source>
</evidence>
<dbReference type="STRING" id="1088818.A0A2I0AI55"/>
<feature type="region of interest" description="Disordered" evidence="1">
    <location>
        <begin position="94"/>
        <end position="124"/>
    </location>
</feature>
<protein>
    <submittedName>
        <fullName evidence="2">Uncharacterized protein</fullName>
    </submittedName>
</protein>
<feature type="compositionally biased region" description="Polar residues" evidence="1">
    <location>
        <begin position="237"/>
        <end position="246"/>
    </location>
</feature>
<dbReference type="EMBL" id="KZ451980">
    <property type="protein sequence ID" value="PKA55244.1"/>
    <property type="molecule type" value="Genomic_DNA"/>
</dbReference>
<feature type="region of interest" description="Disordered" evidence="1">
    <location>
        <begin position="237"/>
        <end position="279"/>
    </location>
</feature>
<dbReference type="OrthoDB" id="552995at2759"/>